<evidence type="ECO:0000313" key="1">
    <source>
        <dbReference type="EMBL" id="RAL25597.1"/>
    </source>
</evidence>
<protein>
    <submittedName>
        <fullName evidence="1">Uncharacterized protein</fullName>
    </submittedName>
</protein>
<comment type="caution">
    <text evidence="1">The sequence shown here is derived from an EMBL/GenBank/DDBJ whole genome shotgun (WGS) entry which is preliminary data.</text>
</comment>
<reference evidence="1 2" key="1">
    <citation type="submission" date="2018-06" db="EMBL/GenBank/DDBJ databases">
        <title>Thermoflavimicrobium daqus sp. nov., a thermophilic microbe isolated from Moutai-flavour Daqu.</title>
        <authorList>
            <person name="Wang X."/>
            <person name="Zhou H."/>
        </authorList>
    </citation>
    <scope>NUCLEOTIDE SEQUENCE [LARGE SCALE GENOMIC DNA]</scope>
    <source>
        <strain evidence="1 2">FBKL4.011</strain>
    </source>
</reference>
<reference evidence="1 2" key="2">
    <citation type="submission" date="2018-06" db="EMBL/GenBank/DDBJ databases">
        <authorList>
            <person name="Zhirakovskaya E."/>
        </authorList>
    </citation>
    <scope>NUCLEOTIDE SEQUENCE [LARGE SCALE GENOMIC DNA]</scope>
    <source>
        <strain evidence="1 2">FBKL4.011</strain>
    </source>
</reference>
<accession>A0A364K5N5</accession>
<dbReference type="EMBL" id="QJKK01000003">
    <property type="protein sequence ID" value="RAL25597.1"/>
    <property type="molecule type" value="Genomic_DNA"/>
</dbReference>
<gene>
    <name evidence="1" type="ORF">DL897_05830</name>
</gene>
<organism evidence="1 2">
    <name type="scientific">Thermoflavimicrobium daqui</name>
    <dbReference type="NCBI Taxonomy" id="2137476"/>
    <lineage>
        <taxon>Bacteria</taxon>
        <taxon>Bacillati</taxon>
        <taxon>Bacillota</taxon>
        <taxon>Bacilli</taxon>
        <taxon>Bacillales</taxon>
        <taxon>Thermoactinomycetaceae</taxon>
        <taxon>Thermoflavimicrobium</taxon>
    </lineage>
</organism>
<evidence type="ECO:0000313" key="2">
    <source>
        <dbReference type="Proteomes" id="UP000251213"/>
    </source>
</evidence>
<dbReference type="Proteomes" id="UP000251213">
    <property type="component" value="Unassembled WGS sequence"/>
</dbReference>
<dbReference type="AlphaFoldDB" id="A0A364K5N5"/>
<name>A0A364K5N5_9BACL</name>
<sequence length="100" mass="11465">MLKLRVMGSPFEVHTFINHVQSDPQYKVEYTTEVYERINQEDEAIAFANLEFSPPQREELVVKITTADKQECEICLLDGQAVKIGDHITLISGKVYDVFC</sequence>
<keyword evidence="2" id="KW-1185">Reference proteome</keyword>
<dbReference type="OrthoDB" id="2991173at2"/>
<dbReference type="RefSeq" id="WP_113658210.1">
    <property type="nucleotide sequence ID" value="NZ_KZ845665.1"/>
</dbReference>
<proteinExistence type="predicted"/>